<gene>
    <name evidence="1" type="ORF">NOO_LOCUS13316</name>
</gene>
<dbReference type="Gene3D" id="3.90.1030.20">
    <property type="entry name" value="DNA polymerase delta, p66 (Cdc27) subunit, wHTH domain"/>
    <property type="match status" value="1"/>
</dbReference>
<dbReference type="EMBL" id="UYRW01014614">
    <property type="protein sequence ID" value="VDN01047.1"/>
    <property type="molecule type" value="Genomic_DNA"/>
</dbReference>
<proteinExistence type="predicted"/>
<keyword evidence="2" id="KW-1185">Reference proteome</keyword>
<evidence type="ECO:0000313" key="2">
    <source>
        <dbReference type="Proteomes" id="UP000271087"/>
    </source>
</evidence>
<dbReference type="Proteomes" id="UP000271087">
    <property type="component" value="Unassembled WGS sequence"/>
</dbReference>
<reference evidence="3" key="1">
    <citation type="submission" date="2016-06" db="UniProtKB">
        <authorList>
            <consortium name="WormBaseParasite"/>
        </authorList>
    </citation>
    <scope>IDENTIFICATION</scope>
</reference>
<reference evidence="1 2" key="2">
    <citation type="submission" date="2018-08" db="EMBL/GenBank/DDBJ databases">
        <authorList>
            <person name="Laetsch R D."/>
            <person name="Stevens L."/>
            <person name="Kumar S."/>
            <person name="Blaxter L. M."/>
        </authorList>
    </citation>
    <scope>NUCLEOTIDE SEQUENCE [LARGE SCALE GENOMIC DNA]</scope>
</reference>
<sequence>MVLDRRRLLENWLFDLEQIVTVQCLSRHADISIDDAKETELHAVYVLSGKLKIRDRIIDNTCYAANTPKYRTQLVRDCNLEVSRQDYGEVITCEIYSLHTKAIK</sequence>
<evidence type="ECO:0000313" key="1">
    <source>
        <dbReference type="EMBL" id="VDN01047.1"/>
    </source>
</evidence>
<accession>A0A182EYQ9</accession>
<dbReference type="InterPro" id="IPR041913">
    <property type="entry name" value="POLD3_sf"/>
</dbReference>
<dbReference type="STRING" id="42157.A0A182EYQ9"/>
<dbReference type="WBParaSite" id="nOo.2.0.1.t13316-RA">
    <property type="protein sequence ID" value="nOo.2.0.1.t13316-RA"/>
    <property type="gene ID" value="nOo.2.0.1.g13316"/>
</dbReference>
<dbReference type="AlphaFoldDB" id="A0A182EYQ9"/>
<organism evidence="3">
    <name type="scientific">Onchocerca ochengi</name>
    <name type="common">Filarial nematode worm</name>
    <dbReference type="NCBI Taxonomy" id="42157"/>
    <lineage>
        <taxon>Eukaryota</taxon>
        <taxon>Metazoa</taxon>
        <taxon>Ecdysozoa</taxon>
        <taxon>Nematoda</taxon>
        <taxon>Chromadorea</taxon>
        <taxon>Rhabditida</taxon>
        <taxon>Spirurina</taxon>
        <taxon>Spiruromorpha</taxon>
        <taxon>Filarioidea</taxon>
        <taxon>Onchocercidae</taxon>
        <taxon>Onchocerca</taxon>
    </lineage>
</organism>
<evidence type="ECO:0000313" key="3">
    <source>
        <dbReference type="WBParaSite" id="nOo.2.0.1.t13316-RA"/>
    </source>
</evidence>
<protein>
    <submittedName>
        <fullName evidence="3">Cyclic nucleotide-binding domain-containing protein</fullName>
    </submittedName>
</protein>
<dbReference type="OrthoDB" id="514823at2759"/>
<name>A0A182EYQ9_ONCOC</name>